<dbReference type="AlphaFoldDB" id="A0A0J6IA89"/>
<protein>
    <submittedName>
        <fullName evidence="1">Uncharacterized protein</fullName>
    </submittedName>
</protein>
<reference evidence="2" key="3">
    <citation type="journal article" date="2010" name="Genome Res.">
        <title>Population genomic sequencing of Coccidioides fungi reveals recent hybridization and transposon control.</title>
        <authorList>
            <person name="Neafsey D.E."/>
            <person name="Barker B.M."/>
            <person name="Sharpton T.J."/>
            <person name="Stajich J.E."/>
            <person name="Park D.J."/>
            <person name="Whiston E."/>
            <person name="Hung C.-Y."/>
            <person name="McMahan C."/>
            <person name="White J."/>
            <person name="Sykes S."/>
            <person name="Heiman D."/>
            <person name="Young S."/>
            <person name="Zeng Q."/>
            <person name="Abouelleil A."/>
            <person name="Aftuck L."/>
            <person name="Bessette D."/>
            <person name="Brown A."/>
            <person name="FitzGerald M."/>
            <person name="Lui A."/>
            <person name="Macdonald J.P."/>
            <person name="Priest M."/>
            <person name="Orbach M.J."/>
            <person name="Galgiani J.N."/>
            <person name="Kirkland T.N."/>
            <person name="Cole G.T."/>
            <person name="Birren B.W."/>
            <person name="Henn M.R."/>
            <person name="Taylor J.W."/>
            <person name="Rounsley S.D."/>
        </authorList>
    </citation>
    <scope>NUCLEOTIDE SEQUENCE [LARGE SCALE GENOMIC DNA]</scope>
    <source>
        <strain evidence="2">RMSCC 3488</strain>
    </source>
</reference>
<dbReference type="VEuPathDB" id="FungiDB:CPAG_04834"/>
<name>A0A0J6IA89_COCPO</name>
<proteinExistence type="predicted"/>
<reference evidence="1 2" key="1">
    <citation type="submission" date="2007-06" db="EMBL/GenBank/DDBJ databases">
        <title>The Genome Sequence of Coccidioides posadasii RMSCC_3488.</title>
        <authorList>
            <consortium name="Coccidioides Genome Resources Consortium"/>
            <consortium name="The Broad Institute Genome Sequencing Platform"/>
            <person name="Henn M.R."/>
            <person name="Sykes S."/>
            <person name="Young S."/>
            <person name="Jaffe D."/>
            <person name="Berlin A."/>
            <person name="Alvarez P."/>
            <person name="Butler J."/>
            <person name="Gnerre S."/>
            <person name="Grabherr M."/>
            <person name="Mauceli E."/>
            <person name="Brockman W."/>
            <person name="Kodira C."/>
            <person name="Alvarado L."/>
            <person name="Zeng Q."/>
            <person name="Crawford M."/>
            <person name="Antoine C."/>
            <person name="Devon K."/>
            <person name="Galgiani J."/>
            <person name="Orsborn K."/>
            <person name="Lewis M.L."/>
            <person name="Nusbaum C."/>
            <person name="Galagan J."/>
            <person name="Birren B."/>
        </authorList>
    </citation>
    <scope>NUCLEOTIDE SEQUENCE [LARGE SCALE GENOMIC DNA]</scope>
    <source>
        <strain evidence="1 2">RMSCC 3488</strain>
    </source>
</reference>
<reference evidence="2" key="2">
    <citation type="journal article" date="2009" name="Genome Res.">
        <title>Comparative genomic analyses of the human fungal pathogens Coccidioides and their relatives.</title>
        <authorList>
            <person name="Sharpton T.J."/>
            <person name="Stajich J.E."/>
            <person name="Rounsley S.D."/>
            <person name="Gardner M.J."/>
            <person name="Wortman J.R."/>
            <person name="Jordar V.S."/>
            <person name="Maiti R."/>
            <person name="Kodira C.D."/>
            <person name="Neafsey D.E."/>
            <person name="Zeng Q."/>
            <person name="Hung C.-Y."/>
            <person name="McMahan C."/>
            <person name="Muszewska A."/>
            <person name="Grynberg M."/>
            <person name="Mandel M.A."/>
            <person name="Kellner E.M."/>
            <person name="Barker B.M."/>
            <person name="Galgiani J.N."/>
            <person name="Orbach M.J."/>
            <person name="Kirkland T.N."/>
            <person name="Cole G.T."/>
            <person name="Henn M.R."/>
            <person name="Birren B.W."/>
            <person name="Taylor J.W."/>
        </authorList>
    </citation>
    <scope>NUCLEOTIDE SEQUENCE [LARGE SCALE GENOMIC DNA]</scope>
    <source>
        <strain evidence="2">RMSCC 3488</strain>
    </source>
</reference>
<accession>A0A0J6IA89</accession>
<evidence type="ECO:0000313" key="1">
    <source>
        <dbReference type="EMBL" id="KMM68507.1"/>
    </source>
</evidence>
<dbReference type="EMBL" id="DS268111">
    <property type="protein sequence ID" value="KMM68507.1"/>
    <property type="molecule type" value="Genomic_DNA"/>
</dbReference>
<sequence length="94" mass="10389">MEAESRLIISNTKLISNIINAFVLTVPGHDGCKNVVYQNSCMRMGGGFVTPSNFGQKNIYVMDIFYLLQGKMAAFTARHSNNDFDSCATFIADL</sequence>
<dbReference type="Proteomes" id="UP000054567">
    <property type="component" value="Unassembled WGS sequence"/>
</dbReference>
<gene>
    <name evidence="1" type="ORF">CPAG_04834</name>
</gene>
<evidence type="ECO:0000313" key="2">
    <source>
        <dbReference type="Proteomes" id="UP000054567"/>
    </source>
</evidence>
<organism evidence="1 2">
    <name type="scientific">Coccidioides posadasii RMSCC 3488</name>
    <dbReference type="NCBI Taxonomy" id="454284"/>
    <lineage>
        <taxon>Eukaryota</taxon>
        <taxon>Fungi</taxon>
        <taxon>Dikarya</taxon>
        <taxon>Ascomycota</taxon>
        <taxon>Pezizomycotina</taxon>
        <taxon>Eurotiomycetes</taxon>
        <taxon>Eurotiomycetidae</taxon>
        <taxon>Onygenales</taxon>
        <taxon>Onygenaceae</taxon>
        <taxon>Coccidioides</taxon>
    </lineage>
</organism>